<feature type="active site" description="Proton donor/acceptor" evidence="6">
    <location>
        <position position="96"/>
    </location>
</feature>
<feature type="binding site" evidence="8">
    <location>
        <begin position="239"/>
        <end position="240"/>
    </location>
    <ligand>
        <name>NAD(+)</name>
        <dbReference type="ChEBI" id="CHEBI:57540"/>
    </ligand>
</feature>
<name>A0A927GCQ5_9BACT</name>
<feature type="domain" description="Alanine dehydrogenase/pyridine nucleotide transhydrogenase N-terminal" evidence="10">
    <location>
        <begin position="4"/>
        <end position="137"/>
    </location>
</feature>
<comment type="catalytic activity">
    <reaction evidence="5">
        <text>L-alanine + NAD(+) + H2O = pyruvate + NH4(+) + NADH + H(+)</text>
        <dbReference type="Rhea" id="RHEA:18405"/>
        <dbReference type="ChEBI" id="CHEBI:15361"/>
        <dbReference type="ChEBI" id="CHEBI:15377"/>
        <dbReference type="ChEBI" id="CHEBI:15378"/>
        <dbReference type="ChEBI" id="CHEBI:28938"/>
        <dbReference type="ChEBI" id="CHEBI:57540"/>
        <dbReference type="ChEBI" id="CHEBI:57945"/>
        <dbReference type="ChEBI" id="CHEBI:57972"/>
        <dbReference type="EC" id="1.4.1.1"/>
    </reaction>
</comment>
<evidence type="ECO:0000256" key="5">
    <source>
        <dbReference type="PIRNR" id="PIRNR000183"/>
    </source>
</evidence>
<dbReference type="SMART" id="SM01003">
    <property type="entry name" value="AlaDh_PNT_N"/>
    <property type="match status" value="1"/>
</dbReference>
<dbReference type="InterPro" id="IPR008142">
    <property type="entry name" value="AlaDH/PNT_CS1"/>
</dbReference>
<organism evidence="11 12">
    <name type="scientific">Spirosoma validum</name>
    <dbReference type="NCBI Taxonomy" id="2771355"/>
    <lineage>
        <taxon>Bacteria</taxon>
        <taxon>Pseudomonadati</taxon>
        <taxon>Bacteroidota</taxon>
        <taxon>Cytophagia</taxon>
        <taxon>Cytophagales</taxon>
        <taxon>Cytophagaceae</taxon>
        <taxon>Spirosoma</taxon>
    </lineage>
</organism>
<dbReference type="Pfam" id="PF05222">
    <property type="entry name" value="AlaDh_PNT_N"/>
    <property type="match status" value="1"/>
</dbReference>
<dbReference type="GO" id="GO:0000166">
    <property type="term" value="F:nucleotide binding"/>
    <property type="evidence" value="ECO:0007669"/>
    <property type="project" value="UniProtKB-KW"/>
</dbReference>
<feature type="binding site" evidence="8">
    <location>
        <position position="198"/>
    </location>
    <ligand>
        <name>NAD(+)</name>
        <dbReference type="ChEBI" id="CHEBI:57540"/>
    </ligand>
</feature>
<dbReference type="Proteomes" id="UP000653797">
    <property type="component" value="Unassembled WGS sequence"/>
</dbReference>
<dbReference type="InterPro" id="IPR008143">
    <property type="entry name" value="Ala_DH/PNT_CS2"/>
</dbReference>
<dbReference type="InterPro" id="IPR036291">
    <property type="entry name" value="NAD(P)-bd_dom_sf"/>
</dbReference>
<dbReference type="InterPro" id="IPR007698">
    <property type="entry name" value="AlaDH/PNT_NAD(H)-bd"/>
</dbReference>
<dbReference type="RefSeq" id="WP_191038517.1">
    <property type="nucleotide sequence ID" value="NZ_JACXAA010000002.1"/>
</dbReference>
<evidence type="ECO:0000313" key="12">
    <source>
        <dbReference type="Proteomes" id="UP000653797"/>
    </source>
</evidence>
<feature type="domain" description="Alanine dehydrogenase/pyridine nucleotide transhydrogenase NAD(H)-binding" evidence="9">
    <location>
        <begin position="149"/>
        <end position="297"/>
    </location>
</feature>
<comment type="similarity">
    <text evidence="1 5">Belongs to the AlaDH/PNT family.</text>
</comment>
<feature type="binding site" evidence="7">
    <location>
        <position position="75"/>
    </location>
    <ligand>
        <name>substrate</name>
    </ligand>
</feature>
<dbReference type="SUPFAM" id="SSF51735">
    <property type="entry name" value="NAD(P)-binding Rossmann-fold domains"/>
    <property type="match status" value="1"/>
</dbReference>
<gene>
    <name evidence="11" type="primary">ald</name>
    <name evidence="11" type="ORF">IC230_08390</name>
</gene>
<dbReference type="CDD" id="cd05305">
    <property type="entry name" value="L-AlaDH"/>
    <property type="match status" value="1"/>
</dbReference>
<evidence type="ECO:0000259" key="9">
    <source>
        <dbReference type="SMART" id="SM01002"/>
    </source>
</evidence>
<dbReference type="PROSITE" id="PS00837">
    <property type="entry name" value="ALADH_PNT_2"/>
    <property type="match status" value="1"/>
</dbReference>
<dbReference type="PANTHER" id="PTHR42795">
    <property type="entry name" value="ALANINE DEHYDROGENASE"/>
    <property type="match status" value="1"/>
</dbReference>
<evidence type="ECO:0000256" key="3">
    <source>
        <dbReference type="ARBA" id="ARBA00023002"/>
    </source>
</evidence>
<evidence type="ECO:0000313" key="11">
    <source>
        <dbReference type="EMBL" id="MBD2752904.1"/>
    </source>
</evidence>
<evidence type="ECO:0000256" key="8">
    <source>
        <dbReference type="PIRSR" id="PIRSR000183-3"/>
    </source>
</evidence>
<feature type="binding site" evidence="8">
    <location>
        <position position="203"/>
    </location>
    <ligand>
        <name>NAD(+)</name>
        <dbReference type="ChEBI" id="CHEBI:57540"/>
    </ligand>
</feature>
<dbReference type="GO" id="GO:0000286">
    <property type="term" value="F:alanine dehydrogenase activity"/>
    <property type="evidence" value="ECO:0007669"/>
    <property type="project" value="UniProtKB-UniRule"/>
</dbReference>
<dbReference type="PRINTS" id="PR00411">
    <property type="entry name" value="PNDRDTASEI"/>
</dbReference>
<sequence length="378" mass="40860">MVIGVPKEIKNNENRVALTPAGVTELRKYGHVVYVQVNAGEGSGFEDEEYIAAGAIMLPTIEDVYAIAEMIMKVKEPIASEYDLIKENQLLFTYFHFASSEELTQAMLAKGAVCLAYETVERPDRSLPLLVPMSEVAGRMAVQEGAKYLEKPLKGRGILLGGVPGVKPANVLILGGGIVGTQAAKMAAGLGAHVTIMDVSLARLRYLSDIMPPNVQTMMSNEYNIREMIKVCDLIVGAVLIPGAKAPHLITRDMLKMMRAGTVLVDVAVDQGGCIETCHPTTHENPTYIIDDVVHYCVANMPGAVPYTSTLALTNATLPYALQLANKGWQQACRDNSDLKLGLNVVDGKVVYKGVADAFNLPLTDVSTVLIEEEQEVQ</sequence>
<feature type="binding site" evidence="8">
    <location>
        <position position="134"/>
    </location>
    <ligand>
        <name>NAD(+)</name>
        <dbReference type="ChEBI" id="CHEBI:57540"/>
    </ligand>
</feature>
<evidence type="ECO:0000256" key="1">
    <source>
        <dbReference type="ARBA" id="ARBA00005689"/>
    </source>
</evidence>
<evidence type="ECO:0000256" key="2">
    <source>
        <dbReference type="ARBA" id="ARBA00012897"/>
    </source>
</evidence>
<dbReference type="GO" id="GO:0005886">
    <property type="term" value="C:plasma membrane"/>
    <property type="evidence" value="ECO:0007669"/>
    <property type="project" value="TreeGrafter"/>
</dbReference>
<dbReference type="SUPFAM" id="SSF52283">
    <property type="entry name" value="Formate/glycerate dehydrogenase catalytic domain-like"/>
    <property type="match status" value="1"/>
</dbReference>
<dbReference type="EC" id="1.4.1.1" evidence="2 5"/>
<keyword evidence="8" id="KW-0547">Nucleotide-binding</keyword>
<keyword evidence="4 5" id="KW-0520">NAD</keyword>
<comment type="caution">
    <text evidence="11">The sequence shown here is derived from an EMBL/GenBank/DDBJ whole genome shotgun (WGS) entry which is preliminary data.</text>
</comment>
<feature type="binding site" evidence="8">
    <location>
        <begin position="267"/>
        <end position="270"/>
    </location>
    <ligand>
        <name>NAD(+)</name>
        <dbReference type="ChEBI" id="CHEBI:57540"/>
    </ligand>
</feature>
<dbReference type="PROSITE" id="PS00836">
    <property type="entry name" value="ALADH_PNT_1"/>
    <property type="match status" value="1"/>
</dbReference>
<dbReference type="InterPro" id="IPR007886">
    <property type="entry name" value="AlaDH/PNT_N"/>
</dbReference>
<dbReference type="EMBL" id="JACXAA010000002">
    <property type="protein sequence ID" value="MBD2752904.1"/>
    <property type="molecule type" value="Genomic_DNA"/>
</dbReference>
<protein>
    <recommendedName>
        <fullName evidence="2 5">Alanine dehydrogenase</fullName>
        <ecNumber evidence="2 5">1.4.1.1</ecNumber>
    </recommendedName>
</protein>
<feature type="active site" description="Proton donor/acceptor" evidence="6">
    <location>
        <position position="270"/>
    </location>
</feature>
<feature type="binding site" evidence="8">
    <location>
        <begin position="298"/>
        <end position="301"/>
    </location>
    <ligand>
        <name>NAD(+)</name>
        <dbReference type="ChEBI" id="CHEBI:57540"/>
    </ligand>
</feature>
<reference evidence="11" key="1">
    <citation type="submission" date="2020-09" db="EMBL/GenBank/DDBJ databases">
        <authorList>
            <person name="Kim M.K."/>
        </authorList>
    </citation>
    <scope>NUCLEOTIDE SEQUENCE</scope>
    <source>
        <strain evidence="11">BT704</strain>
    </source>
</reference>
<evidence type="ECO:0000259" key="10">
    <source>
        <dbReference type="SMART" id="SM01003"/>
    </source>
</evidence>
<dbReference type="GO" id="GO:0042853">
    <property type="term" value="P:L-alanine catabolic process"/>
    <property type="evidence" value="ECO:0007669"/>
    <property type="project" value="InterPro"/>
</dbReference>
<dbReference type="PANTHER" id="PTHR42795:SF1">
    <property type="entry name" value="ALANINE DEHYDROGENASE"/>
    <property type="match status" value="1"/>
</dbReference>
<dbReference type="InterPro" id="IPR008141">
    <property type="entry name" value="Ala_DH"/>
</dbReference>
<dbReference type="Gene3D" id="3.40.50.720">
    <property type="entry name" value="NAD(P)-binding Rossmann-like Domain"/>
    <property type="match status" value="2"/>
</dbReference>
<dbReference type="NCBIfam" id="TIGR00518">
    <property type="entry name" value="alaDH"/>
    <property type="match status" value="1"/>
</dbReference>
<evidence type="ECO:0000256" key="7">
    <source>
        <dbReference type="PIRSR" id="PIRSR000183-2"/>
    </source>
</evidence>
<keyword evidence="12" id="KW-1185">Reference proteome</keyword>
<keyword evidence="3 5" id="KW-0560">Oxidoreductase</keyword>
<feature type="binding site" evidence="7">
    <location>
        <position position="15"/>
    </location>
    <ligand>
        <name>substrate</name>
    </ligand>
</feature>
<dbReference type="FunFam" id="3.40.50.720:FF:000049">
    <property type="entry name" value="Alanine dehydrogenase"/>
    <property type="match status" value="1"/>
</dbReference>
<evidence type="ECO:0000256" key="4">
    <source>
        <dbReference type="ARBA" id="ARBA00023027"/>
    </source>
</evidence>
<dbReference type="Pfam" id="PF01262">
    <property type="entry name" value="AlaDh_PNT_C"/>
    <property type="match status" value="1"/>
</dbReference>
<dbReference type="AlphaFoldDB" id="A0A927GCQ5"/>
<evidence type="ECO:0000256" key="6">
    <source>
        <dbReference type="PIRSR" id="PIRSR000183-1"/>
    </source>
</evidence>
<proteinExistence type="inferred from homology"/>
<accession>A0A927GCQ5</accession>
<dbReference type="SMART" id="SM01002">
    <property type="entry name" value="AlaDh_PNT_C"/>
    <property type="match status" value="1"/>
</dbReference>
<feature type="binding site" evidence="8">
    <location>
        <position position="220"/>
    </location>
    <ligand>
        <name>NAD(+)</name>
        <dbReference type="ChEBI" id="CHEBI:57540"/>
    </ligand>
</feature>
<dbReference type="PIRSF" id="PIRSF000183">
    <property type="entry name" value="Alanine_dh"/>
    <property type="match status" value="1"/>
</dbReference>